<comment type="caution">
    <text evidence="1">The sequence shown here is derived from an EMBL/GenBank/DDBJ whole genome shotgun (WGS) entry which is preliminary data.</text>
</comment>
<organism evidence="1 2">
    <name type="scientific">Tanacetum coccineum</name>
    <dbReference type="NCBI Taxonomy" id="301880"/>
    <lineage>
        <taxon>Eukaryota</taxon>
        <taxon>Viridiplantae</taxon>
        <taxon>Streptophyta</taxon>
        <taxon>Embryophyta</taxon>
        <taxon>Tracheophyta</taxon>
        <taxon>Spermatophyta</taxon>
        <taxon>Magnoliopsida</taxon>
        <taxon>eudicotyledons</taxon>
        <taxon>Gunneridae</taxon>
        <taxon>Pentapetalae</taxon>
        <taxon>asterids</taxon>
        <taxon>campanulids</taxon>
        <taxon>Asterales</taxon>
        <taxon>Asteraceae</taxon>
        <taxon>Asteroideae</taxon>
        <taxon>Anthemideae</taxon>
        <taxon>Anthemidinae</taxon>
        <taxon>Tanacetum</taxon>
    </lineage>
</organism>
<accession>A0ABQ5DQH7</accession>
<protein>
    <submittedName>
        <fullName evidence="1">Uncharacterized protein</fullName>
    </submittedName>
</protein>
<evidence type="ECO:0000313" key="1">
    <source>
        <dbReference type="EMBL" id="GJT41138.1"/>
    </source>
</evidence>
<dbReference type="Proteomes" id="UP001151760">
    <property type="component" value="Unassembled WGS sequence"/>
</dbReference>
<reference evidence="1" key="2">
    <citation type="submission" date="2022-01" db="EMBL/GenBank/DDBJ databases">
        <authorList>
            <person name="Yamashiro T."/>
            <person name="Shiraishi A."/>
            <person name="Satake H."/>
            <person name="Nakayama K."/>
        </authorList>
    </citation>
    <scope>NUCLEOTIDE SEQUENCE</scope>
</reference>
<keyword evidence="2" id="KW-1185">Reference proteome</keyword>
<sequence>ITATPITLRTTSVFKDEDIFLADALPLLKIDLKDKGKGVLEEEPELVKVKSKDQGEAQIERDVEIALKVQAELDEEARLER</sequence>
<dbReference type="EMBL" id="BQNB010015536">
    <property type="protein sequence ID" value="GJT41138.1"/>
    <property type="molecule type" value="Genomic_DNA"/>
</dbReference>
<name>A0ABQ5DQH7_9ASTR</name>
<gene>
    <name evidence="1" type="ORF">Tco_0941003</name>
</gene>
<proteinExistence type="predicted"/>
<reference evidence="1" key="1">
    <citation type="journal article" date="2022" name="Int. J. Mol. Sci.">
        <title>Draft Genome of Tanacetum Coccineum: Genomic Comparison of Closely Related Tanacetum-Family Plants.</title>
        <authorList>
            <person name="Yamashiro T."/>
            <person name="Shiraishi A."/>
            <person name="Nakayama K."/>
            <person name="Satake H."/>
        </authorList>
    </citation>
    <scope>NUCLEOTIDE SEQUENCE</scope>
</reference>
<evidence type="ECO:0000313" key="2">
    <source>
        <dbReference type="Proteomes" id="UP001151760"/>
    </source>
</evidence>
<feature type="non-terminal residue" evidence="1">
    <location>
        <position position="1"/>
    </location>
</feature>